<evidence type="ECO:0000313" key="2">
    <source>
        <dbReference type="Proteomes" id="UP001053296"/>
    </source>
</evidence>
<accession>A0ABN6ES71</accession>
<dbReference type="InterPro" id="IPR019734">
    <property type="entry name" value="TPR_rpt"/>
</dbReference>
<keyword evidence="2" id="KW-1185">Reference proteome</keyword>
<evidence type="ECO:0008006" key="3">
    <source>
        <dbReference type="Google" id="ProtNLM"/>
    </source>
</evidence>
<name>A0ABN6ES71_9BACT</name>
<dbReference type="Proteomes" id="UP001053296">
    <property type="component" value="Chromosome"/>
</dbReference>
<evidence type="ECO:0000313" key="1">
    <source>
        <dbReference type="EMBL" id="BCS88099.1"/>
    </source>
</evidence>
<proteinExistence type="predicted"/>
<dbReference type="Pfam" id="PF13174">
    <property type="entry name" value="TPR_6"/>
    <property type="match status" value="1"/>
</dbReference>
<dbReference type="RefSeq" id="WP_229595445.1">
    <property type="nucleotide sequence ID" value="NZ_AP024485.1"/>
</dbReference>
<gene>
    <name evidence="1" type="ORF">PSDVSF_13410</name>
</gene>
<sequence length="170" mass="19516">MRRITSLMVITFALLFGMTAMSHAWGLPKLEFHRDINRALQKERWNHPEEAREYWQKALESGEELMQAVPNKTEYFIGSARCSYALGDYARATTLYNLALQIQADKGGDPNLAKHYPWIYVYLGLSYAKLGDTANAIETWEQVPSSIGTTYRTIHIQLAKFKKQQIAEVK</sequence>
<organism evidence="1 2">
    <name type="scientific">Pseudodesulfovibrio sediminis</name>
    <dbReference type="NCBI Taxonomy" id="2810563"/>
    <lineage>
        <taxon>Bacteria</taxon>
        <taxon>Pseudomonadati</taxon>
        <taxon>Thermodesulfobacteriota</taxon>
        <taxon>Desulfovibrionia</taxon>
        <taxon>Desulfovibrionales</taxon>
        <taxon>Desulfovibrionaceae</taxon>
    </lineage>
</organism>
<dbReference type="SUPFAM" id="SSF48452">
    <property type="entry name" value="TPR-like"/>
    <property type="match status" value="1"/>
</dbReference>
<dbReference type="Gene3D" id="1.25.40.10">
    <property type="entry name" value="Tetratricopeptide repeat domain"/>
    <property type="match status" value="1"/>
</dbReference>
<dbReference type="EMBL" id="AP024485">
    <property type="protein sequence ID" value="BCS88099.1"/>
    <property type="molecule type" value="Genomic_DNA"/>
</dbReference>
<dbReference type="InterPro" id="IPR011990">
    <property type="entry name" value="TPR-like_helical_dom_sf"/>
</dbReference>
<protein>
    <recommendedName>
        <fullName evidence="3">Tetratricopeptide repeat protein</fullName>
    </recommendedName>
</protein>
<reference evidence="1" key="1">
    <citation type="journal article" date="2022" name="Arch. Microbiol.">
        <title>Pseudodesulfovibrio sediminis sp. nov., a mesophilic and neutrophilic sulfate-reducing bacterium isolated from sediment of a brackish lake.</title>
        <authorList>
            <person name="Takahashi A."/>
            <person name="Kojima H."/>
            <person name="Watanabe M."/>
            <person name="Fukui M."/>
        </authorList>
    </citation>
    <scope>NUCLEOTIDE SEQUENCE</scope>
    <source>
        <strain evidence="1">SF6</strain>
    </source>
</reference>